<comment type="caution">
    <text evidence="13">The sequence shown here is derived from an EMBL/GenBank/DDBJ whole genome shotgun (WGS) entry which is preliminary data.</text>
</comment>
<dbReference type="AlphaFoldDB" id="A0A085JIR0"/>
<evidence type="ECO:0000256" key="10">
    <source>
        <dbReference type="RuleBase" id="RU362091"/>
    </source>
</evidence>
<sequence length="496" mass="53387">MNNMLFLGCFFIYACAMITLGWYVSRKKKSGDDFLLGGRSLPLFLTLGSAVGTMVGTGSSVGAVGFGYSNGWAGMLYGVGGAAGILLLAWLFSPVRKFRFMTMSEEICYYTGGSKLIKNLVAILIFISSIGWLGAHILGGGLYLSWASGLDIKTAKIIIACAFIVYVGIGGYSAVVWIDTIQSVILFFGFIVMALLAVHHVGGWGNIQHAVAPAAQSLFAVDKLGIIPALSLATVIGVGVLATPSYRQRIYSAKTVSSVRRSFIITGLLYLMFSFLPAIIGMAVWTMNSHLSNSGFAFLYATQLLPPFLSMAILLAGMSANMSSGSSDAIAAVSIMLRDLYTLVTGHMPKQNNVIKLSRFFLVLVIGLALMFSLTSDNIISYITKMISMIMSGMFICTLLGRFWNRFNWQGALTALAVGAGSSVAILLNSHWMKFWGNPIIPSVLFSLLGAVFVTLLTPVCNKSREEALQQITMEREGQSESSKTSIGRYNTSPGI</sequence>
<feature type="transmembrane region" description="Helical" evidence="12">
    <location>
        <begin position="185"/>
        <end position="204"/>
    </location>
</feature>
<feature type="compositionally biased region" description="Polar residues" evidence="11">
    <location>
        <begin position="480"/>
        <end position="496"/>
    </location>
</feature>
<dbReference type="InterPro" id="IPR001734">
    <property type="entry name" value="Na/solute_symporter"/>
</dbReference>
<evidence type="ECO:0000256" key="4">
    <source>
        <dbReference type="ARBA" id="ARBA00022692"/>
    </source>
</evidence>
<dbReference type="InterPro" id="IPR050277">
    <property type="entry name" value="Sodium:Solute_Symporter"/>
</dbReference>
<feature type="region of interest" description="Disordered" evidence="11">
    <location>
        <begin position="473"/>
        <end position="496"/>
    </location>
</feature>
<dbReference type="CDD" id="cd10322">
    <property type="entry name" value="SLC5sbd"/>
    <property type="match status" value="1"/>
</dbReference>
<keyword evidence="14" id="KW-1185">Reference proteome</keyword>
<dbReference type="RefSeq" id="WP_029990320.1">
    <property type="nucleotide sequence ID" value="NZ_ATMJ01000022.1"/>
</dbReference>
<organism evidence="13 14">
    <name type="scientific">Tatumella ptyseos ATCC 33301</name>
    <dbReference type="NCBI Taxonomy" id="1005995"/>
    <lineage>
        <taxon>Bacteria</taxon>
        <taxon>Pseudomonadati</taxon>
        <taxon>Pseudomonadota</taxon>
        <taxon>Gammaproteobacteria</taxon>
        <taxon>Enterobacterales</taxon>
        <taxon>Erwiniaceae</taxon>
        <taxon>Tatumella</taxon>
    </lineage>
</organism>
<feature type="transmembrane region" description="Helical" evidence="12">
    <location>
        <begin position="407"/>
        <end position="428"/>
    </location>
</feature>
<dbReference type="EMBL" id="JMPR01000023">
    <property type="protein sequence ID" value="KFD20356.1"/>
    <property type="molecule type" value="Genomic_DNA"/>
</dbReference>
<dbReference type="PANTHER" id="PTHR48086">
    <property type="entry name" value="SODIUM/PROLINE SYMPORTER-RELATED"/>
    <property type="match status" value="1"/>
</dbReference>
<reference evidence="13 14" key="1">
    <citation type="submission" date="2014-05" db="EMBL/GenBank/DDBJ databases">
        <title>ATOL: Assembling a taxonomically balanced genome-scale reconstruction of the evolutionary history of the Enterobacteriaceae.</title>
        <authorList>
            <person name="Plunkett G.III."/>
            <person name="Neeno-Eckwall E.C."/>
            <person name="Glasner J.D."/>
            <person name="Perna N.T."/>
        </authorList>
    </citation>
    <scope>NUCLEOTIDE SEQUENCE [LARGE SCALE GENOMIC DNA]</scope>
    <source>
        <strain evidence="13 14">ATCC 33301</strain>
    </source>
</reference>
<dbReference type="Gene3D" id="1.20.1730.10">
    <property type="entry name" value="Sodium/glucose cotransporter"/>
    <property type="match status" value="1"/>
</dbReference>
<keyword evidence="8 12" id="KW-0472">Membrane</keyword>
<dbReference type="OrthoDB" id="9814523at2"/>
<evidence type="ECO:0000256" key="9">
    <source>
        <dbReference type="ARBA" id="ARBA00023201"/>
    </source>
</evidence>
<dbReference type="InterPro" id="IPR038377">
    <property type="entry name" value="Na/Glc_symporter_sf"/>
</dbReference>
<dbReference type="Pfam" id="PF00474">
    <property type="entry name" value="SSF"/>
    <property type="match status" value="1"/>
</dbReference>
<keyword evidence="5" id="KW-0769">Symport</keyword>
<accession>A0A085JIR0</accession>
<evidence type="ECO:0000256" key="7">
    <source>
        <dbReference type="ARBA" id="ARBA00023053"/>
    </source>
</evidence>
<feature type="transmembrane region" description="Helical" evidence="12">
    <location>
        <begin position="74"/>
        <end position="95"/>
    </location>
</feature>
<proteinExistence type="inferred from homology"/>
<dbReference type="eggNOG" id="COG0591">
    <property type="taxonomic scope" value="Bacteria"/>
</dbReference>
<comment type="similarity">
    <text evidence="2 10">Belongs to the sodium:solute symporter (SSF) (TC 2.A.21) family.</text>
</comment>
<feature type="transmembrane region" description="Helical" evidence="12">
    <location>
        <begin position="44"/>
        <end position="68"/>
    </location>
</feature>
<evidence type="ECO:0000256" key="3">
    <source>
        <dbReference type="ARBA" id="ARBA00022448"/>
    </source>
</evidence>
<dbReference type="Proteomes" id="UP000028602">
    <property type="component" value="Unassembled WGS sequence"/>
</dbReference>
<evidence type="ECO:0000256" key="12">
    <source>
        <dbReference type="SAM" id="Phobius"/>
    </source>
</evidence>
<dbReference type="PROSITE" id="PS50283">
    <property type="entry name" value="NA_SOLUT_SYMP_3"/>
    <property type="match status" value="1"/>
</dbReference>
<evidence type="ECO:0000313" key="14">
    <source>
        <dbReference type="Proteomes" id="UP000028602"/>
    </source>
</evidence>
<keyword evidence="4 12" id="KW-0812">Transmembrane</keyword>
<evidence type="ECO:0000256" key="11">
    <source>
        <dbReference type="SAM" id="MobiDB-lite"/>
    </source>
</evidence>
<gene>
    <name evidence="13" type="ORF">GTPT_1362</name>
</gene>
<dbReference type="GO" id="GO:0005886">
    <property type="term" value="C:plasma membrane"/>
    <property type="evidence" value="ECO:0007669"/>
    <property type="project" value="TreeGrafter"/>
</dbReference>
<feature type="transmembrane region" description="Helical" evidence="12">
    <location>
        <begin position="357"/>
        <end position="374"/>
    </location>
</feature>
<feature type="transmembrane region" description="Helical" evidence="12">
    <location>
        <begin position="224"/>
        <end position="242"/>
    </location>
</feature>
<keyword evidence="6 12" id="KW-1133">Transmembrane helix</keyword>
<dbReference type="GO" id="GO:0015293">
    <property type="term" value="F:symporter activity"/>
    <property type="evidence" value="ECO:0007669"/>
    <property type="project" value="UniProtKB-KW"/>
</dbReference>
<feature type="transmembrane region" description="Helical" evidence="12">
    <location>
        <begin position="157"/>
        <end position="178"/>
    </location>
</feature>
<name>A0A085JIR0_9GAMM</name>
<dbReference type="GO" id="GO:0006814">
    <property type="term" value="P:sodium ion transport"/>
    <property type="evidence" value="ECO:0007669"/>
    <property type="project" value="UniProtKB-KW"/>
</dbReference>
<keyword evidence="9" id="KW-0406">Ion transport</keyword>
<feature type="transmembrane region" description="Helical" evidence="12">
    <location>
        <begin position="297"/>
        <end position="317"/>
    </location>
</feature>
<evidence type="ECO:0000256" key="2">
    <source>
        <dbReference type="ARBA" id="ARBA00006434"/>
    </source>
</evidence>
<feature type="transmembrane region" description="Helical" evidence="12">
    <location>
        <begin position="116"/>
        <end position="137"/>
    </location>
</feature>
<protein>
    <submittedName>
        <fullName evidence="13">Putative sodium-solute symporter</fullName>
    </submittedName>
</protein>
<dbReference type="PANTHER" id="PTHR48086:SF7">
    <property type="entry name" value="SODIUM-SOLUTE SYMPORTER-RELATED"/>
    <property type="match status" value="1"/>
</dbReference>
<evidence type="ECO:0000256" key="1">
    <source>
        <dbReference type="ARBA" id="ARBA00004141"/>
    </source>
</evidence>
<feature type="transmembrane region" description="Helical" evidence="12">
    <location>
        <begin position="440"/>
        <end position="461"/>
    </location>
</feature>
<feature type="transmembrane region" description="Helical" evidence="12">
    <location>
        <begin position="6"/>
        <end position="24"/>
    </location>
</feature>
<keyword evidence="9" id="KW-0739">Sodium transport</keyword>
<keyword evidence="3" id="KW-0813">Transport</keyword>
<evidence type="ECO:0000256" key="5">
    <source>
        <dbReference type="ARBA" id="ARBA00022847"/>
    </source>
</evidence>
<evidence type="ECO:0000256" key="6">
    <source>
        <dbReference type="ARBA" id="ARBA00022989"/>
    </source>
</evidence>
<feature type="transmembrane region" description="Helical" evidence="12">
    <location>
        <begin position="380"/>
        <end position="400"/>
    </location>
</feature>
<keyword evidence="7" id="KW-0915">Sodium</keyword>
<evidence type="ECO:0000256" key="8">
    <source>
        <dbReference type="ARBA" id="ARBA00023136"/>
    </source>
</evidence>
<comment type="subcellular location">
    <subcellularLocation>
        <location evidence="1">Membrane</location>
        <topology evidence="1">Multi-pass membrane protein</topology>
    </subcellularLocation>
</comment>
<feature type="transmembrane region" description="Helical" evidence="12">
    <location>
        <begin position="263"/>
        <end position="285"/>
    </location>
</feature>
<evidence type="ECO:0000313" key="13">
    <source>
        <dbReference type="EMBL" id="KFD20356.1"/>
    </source>
</evidence>